<evidence type="ECO:0000313" key="5">
    <source>
        <dbReference type="Proteomes" id="UP000217301"/>
    </source>
</evidence>
<reference evidence="4 6" key="3">
    <citation type="submission" date="2018-06" db="EMBL/GenBank/DDBJ databases">
        <authorList>
            <consortium name="Pathogen Informatics"/>
            <person name="Doyle S."/>
        </authorList>
    </citation>
    <scope>NUCLEOTIDE SEQUENCE [LARGE SCALE GENOMIC DNA]</scope>
    <source>
        <strain evidence="4 6">NCTC11653</strain>
    </source>
</reference>
<sequence>MEVEARSQKISNTLSKGRFIIPDFQREYDWEENEINELLEDLQDVRPDESYFIGHMVFEGKFGGNEFKVIDGQQRITTITIMLCVIRDLFFEKELNNLAEGINDKYIFAKDVDNNSYIILENKMPYPILQSYVQNIPSEKNKSQKPTKSGEKKIIKAYDYFYILFKDKEVKELKELRDKILNLEVIFVATSDNVDAYSIFMTLNATGKDLTAVDLIKNQVFHLYPRQPHIDEPNDTWKKILNNTNDKAIKFFNNYWSSRFKKISESRLFKEFYKNIVKEKIPIKAFLQQLLDDSFIYRKINTPSKEDWTGQNEYSIYFSIYAISEVFGIDVANAMLISLIREYQNKKISLYYITKALNSIEKFHFIHNAICSNRSSGLDQMYSKYSRELLNATNKQEKHLIIDKFIKNLEEKLPNKVKFEANFDSKLQYLSKNTKQKKLVSYILTKIELKKQNKNVELHNISIEHIYPEKSVGKWEAIEGKYISNIGNLVLLDAGLNSKIGNITYPEKKSIIIEESTIISTKEIFEKYINWSSKEIEERRNFLVEYTYNDLWK</sequence>
<reference evidence="3" key="1">
    <citation type="journal article" date="2017" name="Genome Announc.">
        <title>Twelve Complete Reference Genomes of Clinical Isolates in the Capnocytophaga Genus.</title>
        <authorList>
            <person name="Villarma A."/>
            <person name="Gulvik C.A."/>
            <person name="Rowe L.A."/>
            <person name="Sheth M."/>
            <person name="Juieng P."/>
            <person name="Nicholson A.C."/>
            <person name="Loparev V.N."/>
            <person name="McQuiston J.R."/>
        </authorList>
    </citation>
    <scope>NUCLEOTIDE SEQUENCE</scope>
    <source>
        <strain evidence="3">KC1668</strain>
    </source>
</reference>
<dbReference type="InterPro" id="IPR004919">
    <property type="entry name" value="GmrSD_N"/>
</dbReference>
<dbReference type="Pfam" id="PF07510">
    <property type="entry name" value="GmrSD_C"/>
    <property type="match status" value="1"/>
</dbReference>
<dbReference type="InterPro" id="IPR011089">
    <property type="entry name" value="GmrSD_C"/>
</dbReference>
<dbReference type="EMBL" id="UAVP01000008">
    <property type="protein sequence ID" value="SQA75937.1"/>
    <property type="molecule type" value="Genomic_DNA"/>
</dbReference>
<gene>
    <name evidence="3" type="ORF">CGC55_07230</name>
    <name evidence="4" type="ORF">NCTC11653_01850</name>
</gene>
<dbReference type="PANTHER" id="PTHR35149">
    <property type="entry name" value="SLL5132 PROTEIN"/>
    <property type="match status" value="1"/>
</dbReference>
<dbReference type="RefSeq" id="WP_002679641.1">
    <property type="nucleotide sequence ID" value="NZ_CP022385.1"/>
</dbReference>
<proteinExistence type="predicted"/>
<dbReference type="Proteomes" id="UP000249902">
    <property type="component" value="Unassembled WGS sequence"/>
</dbReference>
<dbReference type="AlphaFoldDB" id="A0AAX2IBV5"/>
<evidence type="ECO:0000259" key="1">
    <source>
        <dbReference type="Pfam" id="PF03235"/>
    </source>
</evidence>
<feature type="domain" description="GmrSD restriction endonucleases N-terminal" evidence="1">
    <location>
        <begin position="13"/>
        <end position="221"/>
    </location>
</feature>
<evidence type="ECO:0000313" key="3">
    <source>
        <dbReference type="EMBL" id="ATA84311.1"/>
    </source>
</evidence>
<dbReference type="Proteomes" id="UP000217301">
    <property type="component" value="Chromosome"/>
</dbReference>
<feature type="domain" description="GmrSD restriction endonucleases C-terminal" evidence="2">
    <location>
        <begin position="422"/>
        <end position="545"/>
    </location>
</feature>
<accession>A0AAX2IBV5</accession>
<reference evidence="5" key="2">
    <citation type="submission" date="2017-06" db="EMBL/GenBank/DDBJ databases">
        <title>Capnocytophaga spp. assemblies.</title>
        <authorList>
            <person name="Gulvik C.A."/>
        </authorList>
    </citation>
    <scope>NUCLEOTIDE SEQUENCE [LARGE SCALE GENOMIC DNA]</scope>
    <source>
        <strain evidence="5">KC1668</strain>
    </source>
</reference>
<dbReference type="KEGG" id="cspu:CGC55_07230"/>
<evidence type="ECO:0000313" key="6">
    <source>
        <dbReference type="Proteomes" id="UP000249902"/>
    </source>
</evidence>
<organism evidence="4 6">
    <name type="scientific">Capnocytophaga sputigena</name>
    <dbReference type="NCBI Taxonomy" id="1019"/>
    <lineage>
        <taxon>Bacteria</taxon>
        <taxon>Pseudomonadati</taxon>
        <taxon>Bacteroidota</taxon>
        <taxon>Flavobacteriia</taxon>
        <taxon>Flavobacteriales</taxon>
        <taxon>Flavobacteriaceae</taxon>
        <taxon>Capnocytophaga</taxon>
    </lineage>
</organism>
<evidence type="ECO:0000313" key="4">
    <source>
        <dbReference type="EMBL" id="SQA75937.1"/>
    </source>
</evidence>
<dbReference type="Pfam" id="PF03235">
    <property type="entry name" value="GmrSD_N"/>
    <property type="match status" value="1"/>
</dbReference>
<evidence type="ECO:0000259" key="2">
    <source>
        <dbReference type="Pfam" id="PF07510"/>
    </source>
</evidence>
<dbReference type="EMBL" id="CP022385">
    <property type="protein sequence ID" value="ATA84311.1"/>
    <property type="molecule type" value="Genomic_DNA"/>
</dbReference>
<protein>
    <submittedName>
        <fullName evidence="3">DUF262 domain-containing protein</fullName>
    </submittedName>
    <submittedName>
        <fullName evidence="4">Uncharacterized conserved protein</fullName>
    </submittedName>
</protein>
<name>A0AAX2IBV5_CAPSP</name>
<keyword evidence="5" id="KW-1185">Reference proteome</keyword>
<dbReference type="PANTHER" id="PTHR35149:SF1">
    <property type="entry name" value="DUF5655 DOMAIN-CONTAINING PROTEIN"/>
    <property type="match status" value="1"/>
</dbReference>